<accession>A0AAV0FDG7</accession>
<dbReference type="Proteomes" id="UP001152523">
    <property type="component" value="Unassembled WGS sequence"/>
</dbReference>
<proteinExistence type="predicted"/>
<reference evidence="1" key="1">
    <citation type="submission" date="2022-07" db="EMBL/GenBank/DDBJ databases">
        <authorList>
            <person name="Macas J."/>
            <person name="Novak P."/>
            <person name="Neumann P."/>
        </authorList>
    </citation>
    <scope>NUCLEOTIDE SEQUENCE</scope>
</reference>
<evidence type="ECO:0000313" key="2">
    <source>
        <dbReference type="Proteomes" id="UP001152523"/>
    </source>
</evidence>
<protein>
    <submittedName>
        <fullName evidence="1">Uncharacterized protein</fullName>
    </submittedName>
</protein>
<comment type="caution">
    <text evidence="1">The sequence shown here is derived from an EMBL/GenBank/DDBJ whole genome shotgun (WGS) entry which is preliminary data.</text>
</comment>
<dbReference type="AlphaFoldDB" id="A0AAV0FDG7"/>
<sequence length="184" mass="21139">MMRNKKLLWRPVVPQPWEREFCLQATGGLYRSWNKFLEAKKYVHLDDKIMRWDDTAAEEAFNYYKAMFYAAKFKLSDGPPTTYPGISHSFQPPVDDETIDGDEFDDKVKVNDFDDDGLFGSANDIAESDKEEEDGDYCCGMNNVQESMRIEDIKPTGWDVEPYQYGAPNNLTGLIVGGSSKYWP</sequence>
<organism evidence="1 2">
    <name type="scientific">Cuscuta epithymum</name>
    <dbReference type="NCBI Taxonomy" id="186058"/>
    <lineage>
        <taxon>Eukaryota</taxon>
        <taxon>Viridiplantae</taxon>
        <taxon>Streptophyta</taxon>
        <taxon>Embryophyta</taxon>
        <taxon>Tracheophyta</taxon>
        <taxon>Spermatophyta</taxon>
        <taxon>Magnoliopsida</taxon>
        <taxon>eudicotyledons</taxon>
        <taxon>Gunneridae</taxon>
        <taxon>Pentapetalae</taxon>
        <taxon>asterids</taxon>
        <taxon>lamiids</taxon>
        <taxon>Solanales</taxon>
        <taxon>Convolvulaceae</taxon>
        <taxon>Cuscuteae</taxon>
        <taxon>Cuscuta</taxon>
        <taxon>Cuscuta subgen. Cuscuta</taxon>
    </lineage>
</organism>
<dbReference type="PANTHER" id="PTHR34567:SF3">
    <property type="entry name" value="FK506-BINDING-LIKE PROTEIN"/>
    <property type="match status" value="1"/>
</dbReference>
<name>A0AAV0FDG7_9ASTE</name>
<keyword evidence="2" id="KW-1185">Reference proteome</keyword>
<gene>
    <name evidence="1" type="ORF">CEPIT_LOCUS32836</name>
</gene>
<dbReference type="PANTHER" id="PTHR34567">
    <property type="entry name" value="FK506-BINDING-LIKE PROTEIN"/>
    <property type="match status" value="1"/>
</dbReference>
<evidence type="ECO:0000313" key="1">
    <source>
        <dbReference type="EMBL" id="CAH9133293.1"/>
    </source>
</evidence>
<dbReference type="EMBL" id="CAMAPF010000975">
    <property type="protein sequence ID" value="CAH9133293.1"/>
    <property type="molecule type" value="Genomic_DNA"/>
</dbReference>